<keyword evidence="2" id="KW-1185">Reference proteome</keyword>
<dbReference type="RefSeq" id="WP_150699556.1">
    <property type="nucleotide sequence ID" value="NZ_CABPRZ010000028.1"/>
</dbReference>
<organism evidence="1 2">
    <name type="scientific">Pandoraea terrae</name>
    <dbReference type="NCBI Taxonomy" id="1537710"/>
    <lineage>
        <taxon>Bacteria</taxon>
        <taxon>Pseudomonadati</taxon>
        <taxon>Pseudomonadota</taxon>
        <taxon>Betaproteobacteria</taxon>
        <taxon>Burkholderiales</taxon>
        <taxon>Burkholderiaceae</taxon>
        <taxon>Pandoraea</taxon>
    </lineage>
</organism>
<proteinExistence type="predicted"/>
<dbReference type="Proteomes" id="UP000414233">
    <property type="component" value="Unassembled WGS sequence"/>
</dbReference>
<dbReference type="AlphaFoldDB" id="A0A5E4Z0G4"/>
<gene>
    <name evidence="1" type="ORF">PTE30175_04802</name>
</gene>
<protein>
    <submittedName>
        <fullName evidence="1">Toprim domain protein</fullName>
    </submittedName>
</protein>
<dbReference type="OrthoDB" id="5618772at2"/>
<reference evidence="1 2" key="1">
    <citation type="submission" date="2019-08" db="EMBL/GenBank/DDBJ databases">
        <authorList>
            <person name="Peeters C."/>
        </authorList>
    </citation>
    <scope>NUCLEOTIDE SEQUENCE [LARGE SCALE GENOMIC DNA]</scope>
    <source>
        <strain evidence="1 2">LMG 30175</strain>
    </source>
</reference>
<name>A0A5E4Z0G4_9BURK</name>
<evidence type="ECO:0000313" key="1">
    <source>
        <dbReference type="EMBL" id="VVE54085.1"/>
    </source>
</evidence>
<evidence type="ECO:0000313" key="2">
    <source>
        <dbReference type="Proteomes" id="UP000414233"/>
    </source>
</evidence>
<accession>A0A5E4Z0G4</accession>
<dbReference type="EMBL" id="CABPRZ010000028">
    <property type="protein sequence ID" value="VVE54085.1"/>
    <property type="molecule type" value="Genomic_DNA"/>
</dbReference>
<sequence>MATGGNETYEPPFRGAIVISQNATVNASAPILQRIVHLHFDTAGQTPKTREAAIALESMATEAVSGFMLKATKLEAAIIKTVEEGAPMHERDLLDHPKIKSTRIAKNHGQLMALADALGHVVALTDEQRAALRNQVIGMAVERQEAINDDHPVVREFWEAFDYLDGQDFPRLNHSRDEQLIAVNLNHFVQLAAERKQQIPLLRDLKQALRTSKIRRFVDYRAVNSAIMERDRQTPNDGTTIKCWIFTREQS</sequence>